<dbReference type="Pfam" id="PF04317">
    <property type="entry name" value="DUF463"/>
    <property type="match status" value="1"/>
</dbReference>
<dbReference type="Proteomes" id="UP000435648">
    <property type="component" value="Chromosome"/>
</dbReference>
<organism evidence="1 2">
    <name type="scientific">Stappia indica</name>
    <dbReference type="NCBI Taxonomy" id="538381"/>
    <lineage>
        <taxon>Bacteria</taxon>
        <taxon>Pseudomonadati</taxon>
        <taxon>Pseudomonadota</taxon>
        <taxon>Alphaproteobacteria</taxon>
        <taxon>Hyphomicrobiales</taxon>
        <taxon>Stappiaceae</taxon>
        <taxon>Stappia</taxon>
    </lineage>
</organism>
<dbReference type="EMBL" id="CP046908">
    <property type="protein sequence ID" value="QGZ34117.1"/>
    <property type="molecule type" value="Genomic_DNA"/>
</dbReference>
<dbReference type="PANTHER" id="PTHR38605:SF1">
    <property type="entry name" value="ATPASE"/>
    <property type="match status" value="1"/>
</dbReference>
<name>A0A857C5C1_9HYPH</name>
<proteinExistence type="predicted"/>
<accession>A0A857C5C1</accession>
<sequence>MGRRRTILTKRSFLTRVTDEVRYSIENITETASTLGTPTLRLGVTGLSRAGKTVFITALVHNLIHGGRLPLFEAAAGGRIARAYLEPQPDDNVPRFDVEAHVDTLLKERIWPQSTRQVSELRLTVEFESAHFLSRALGRGKLHLDIVDYPGEWLLDLPLLEKDFRTFCAEALVRAREPGRETVAAPYLAILGETDPGAEADEQQARRLAAAYTDYLRACREDERALSMLPPGRFLMPGDLEGSPALTFAPLDLSGHDGPLKPGSLGAMMERRYEAYKKHVVRPFFRDHFARLDRQIVLVDALNALNAGPEALADLEAALAEILSAFRPGKVARIFSIFARRIDRILFAATKADHLNRADHDRLEAILKRLVGRAINRAEYGGAEVDVLALAAIRATREASLTHDGETMPAILGTPLTGERVNGETYDGRTEIALFPGDLPDDPDVLFAADAPASSVRFVRFRPPELQVTAEGVKLSLPHIRLDRALQFLIGDRLA</sequence>
<evidence type="ECO:0000313" key="1">
    <source>
        <dbReference type="EMBL" id="QGZ34117.1"/>
    </source>
</evidence>
<dbReference type="InterPro" id="IPR007413">
    <property type="entry name" value="YcjX-like"/>
</dbReference>
<protein>
    <submittedName>
        <fullName evidence="1">YcjX family protein</fullName>
    </submittedName>
</protein>
<dbReference type="PANTHER" id="PTHR38605">
    <property type="entry name" value="ATPASE-RELATED"/>
    <property type="match status" value="1"/>
</dbReference>
<gene>
    <name evidence="1" type="ORF">GH266_06080</name>
</gene>
<dbReference type="OrthoDB" id="9777645at2"/>
<dbReference type="PIRSF" id="PIRSF019381">
    <property type="entry name" value="YcjX"/>
    <property type="match status" value="1"/>
</dbReference>
<dbReference type="KEGG" id="siw:GH266_06080"/>
<dbReference type="AlphaFoldDB" id="A0A857C5C1"/>
<evidence type="ECO:0000313" key="2">
    <source>
        <dbReference type="Proteomes" id="UP000435648"/>
    </source>
</evidence>
<reference evidence="1 2" key="1">
    <citation type="submission" date="2019-12" db="EMBL/GenBank/DDBJ databases">
        <title>The genome of Stappia indica PHM037.</title>
        <authorList>
            <person name="Kacar D."/>
            <person name="Galan B."/>
            <person name="Canedo L."/>
            <person name="Rodriguez P."/>
            <person name="de la Calle F."/>
            <person name="Garcia J.L."/>
        </authorList>
    </citation>
    <scope>NUCLEOTIDE SEQUENCE [LARGE SCALE GENOMIC DNA]</scope>
    <source>
        <strain evidence="1 2">PHM037</strain>
    </source>
</reference>